<dbReference type="Proteomes" id="UP000324176">
    <property type="component" value="Unassembled WGS sequence"/>
</dbReference>
<evidence type="ECO:0000313" key="2">
    <source>
        <dbReference type="Proteomes" id="UP000324176"/>
    </source>
</evidence>
<organism evidence="1 2">
    <name type="scientific">Nitrosomonas communis</name>
    <dbReference type="NCBI Taxonomy" id="44574"/>
    <lineage>
        <taxon>Bacteria</taxon>
        <taxon>Pseudomonadati</taxon>
        <taxon>Pseudomonadota</taxon>
        <taxon>Betaproteobacteria</taxon>
        <taxon>Nitrosomonadales</taxon>
        <taxon>Nitrosomonadaceae</taxon>
        <taxon>Nitrosomonas</taxon>
    </lineage>
</organism>
<reference evidence="1 2" key="1">
    <citation type="submission" date="2019-07" db="EMBL/GenBank/DDBJ databases">
        <title>Active sludge and wastewater microbial communities from Klosterneuburg, Austria.</title>
        <authorList>
            <person name="Wagner M."/>
        </authorList>
    </citation>
    <scope>NUCLEOTIDE SEQUENCE [LARGE SCALE GENOMIC DNA]</scope>
    <source>
        <strain evidence="1 2">Nm2</strain>
    </source>
</reference>
<protein>
    <submittedName>
        <fullName evidence="1">Uncharacterized protein</fullName>
    </submittedName>
</protein>
<dbReference type="AlphaFoldDB" id="A0A5D3YE85"/>
<sequence>MHQHTIFLTNISVGDCSRAQHAQMELDHVQTT</sequence>
<dbReference type="EMBL" id="VNHT01000025">
    <property type="protein sequence ID" value="TYP87364.1"/>
    <property type="molecule type" value="Genomic_DNA"/>
</dbReference>
<evidence type="ECO:0000313" key="1">
    <source>
        <dbReference type="EMBL" id="TYP87364.1"/>
    </source>
</evidence>
<gene>
    <name evidence="1" type="ORF">BCL69_102518</name>
</gene>
<comment type="caution">
    <text evidence="1">The sequence shown here is derived from an EMBL/GenBank/DDBJ whole genome shotgun (WGS) entry which is preliminary data.</text>
</comment>
<accession>A0A5D3YE85</accession>
<proteinExistence type="predicted"/>
<name>A0A5D3YE85_9PROT</name>